<keyword evidence="1" id="KW-0812">Transmembrane</keyword>
<organism evidence="3 4">
    <name type="scientific">Ignatzschineria rhizosphaerae</name>
    <dbReference type="NCBI Taxonomy" id="2923279"/>
    <lineage>
        <taxon>Bacteria</taxon>
        <taxon>Pseudomonadati</taxon>
        <taxon>Pseudomonadota</taxon>
        <taxon>Gammaproteobacteria</taxon>
        <taxon>Cardiobacteriales</taxon>
        <taxon>Ignatzschineriaceae</taxon>
        <taxon>Ignatzschineria</taxon>
    </lineage>
</organism>
<dbReference type="EMBL" id="CP093379">
    <property type="protein sequence ID" value="UNM97431.1"/>
    <property type="molecule type" value="Genomic_DNA"/>
</dbReference>
<evidence type="ECO:0000313" key="4">
    <source>
        <dbReference type="Proteomes" id="UP000829542"/>
    </source>
</evidence>
<keyword evidence="2" id="KW-0732">Signal</keyword>
<accession>A0ABY3X6Q4</accession>
<evidence type="ECO:0000256" key="2">
    <source>
        <dbReference type="SAM" id="SignalP"/>
    </source>
</evidence>
<feature type="transmembrane region" description="Helical" evidence="1">
    <location>
        <begin position="308"/>
        <end position="325"/>
    </location>
</feature>
<evidence type="ECO:0000256" key="1">
    <source>
        <dbReference type="SAM" id="Phobius"/>
    </source>
</evidence>
<keyword evidence="4" id="KW-1185">Reference proteome</keyword>
<reference evidence="3 4" key="1">
    <citation type="submission" date="2022-03" db="EMBL/GenBank/DDBJ databases">
        <title>Ignatzschineria rhizosphaerae HR5S32.</title>
        <authorList>
            <person name="Sun J.Q."/>
            <person name="Feng J.Y."/>
        </authorList>
    </citation>
    <scope>NUCLEOTIDE SEQUENCE [LARGE SCALE GENOMIC DNA]</scope>
    <source>
        <strain evidence="3 4">HR5S32</strain>
    </source>
</reference>
<keyword evidence="1" id="KW-1133">Transmembrane helix</keyword>
<evidence type="ECO:0000313" key="3">
    <source>
        <dbReference type="EMBL" id="UNM97431.1"/>
    </source>
</evidence>
<sequence>MSYYRTTRLLMVNAILALCLSLSLHIPTFAEEITSEERIEKLNDIELKIADISQRRTELQKAIAQKNLPEEEKEDLTQRLQTLSTQNREFISLFEQTVLGGIDISLFNEVKTDPNASNLANYNWQQEILVILQPYFAEMQRATEKTRQIDLLHEEQKELARKIELAKTGLETLKSIDPKALNPASQKLLSKIQDEWNDRLKSLEHQENIVDLKLLDLTDTRHFFKKFTDNLWLFIRNEGVALLLAFTFSIGAYYIFSQLIMLFTRYQKRDKMRVLNFKWRLTLLILQAVNIILSICIFLVILHTSGNIMLFGLAALLLFFIVISLRNTIPNYIHRLRVFLNLGQAREGERVIYNEIPWEISKINLYSVYLTNPLLDNGELRVIIDLLDKIYSRHTNTDELWFPSRKGDFLLLPDKRIVNVLRQTPESVYLDHNGSTIVMPTAEFYKLKFSNLSRGYNLTLNFTLEDTPDDRLPFKDVEQKISKGILTEMARMHESLPESVKKISLTVRQLITSNTTSYQLIVDMTANSAKYYLQAKGALNSAVISSAREQSWNILLTENL</sequence>
<protein>
    <submittedName>
        <fullName evidence="3">Uncharacterized protein</fullName>
    </submittedName>
</protein>
<proteinExistence type="predicted"/>
<dbReference type="RefSeq" id="WP_242152930.1">
    <property type="nucleotide sequence ID" value="NZ_CP093379.1"/>
</dbReference>
<feature type="transmembrane region" description="Helical" evidence="1">
    <location>
        <begin position="240"/>
        <end position="263"/>
    </location>
</feature>
<gene>
    <name evidence="3" type="ORF">MMG00_06195</name>
</gene>
<dbReference type="Proteomes" id="UP000829542">
    <property type="component" value="Chromosome"/>
</dbReference>
<feature type="chain" id="PRO_5046997114" evidence="2">
    <location>
        <begin position="31"/>
        <end position="560"/>
    </location>
</feature>
<feature type="signal peptide" evidence="2">
    <location>
        <begin position="1"/>
        <end position="30"/>
    </location>
</feature>
<feature type="transmembrane region" description="Helical" evidence="1">
    <location>
        <begin position="283"/>
        <end position="302"/>
    </location>
</feature>
<keyword evidence="1" id="KW-0472">Membrane</keyword>
<name>A0ABY3X6Q4_9GAMM</name>